<organism evidence="2 3">
    <name type="scientific">Magallana gigas</name>
    <name type="common">Pacific oyster</name>
    <name type="synonym">Crassostrea gigas</name>
    <dbReference type="NCBI Taxonomy" id="29159"/>
    <lineage>
        <taxon>Eukaryota</taxon>
        <taxon>Metazoa</taxon>
        <taxon>Spiralia</taxon>
        <taxon>Lophotrochozoa</taxon>
        <taxon>Mollusca</taxon>
        <taxon>Bivalvia</taxon>
        <taxon>Autobranchia</taxon>
        <taxon>Pteriomorphia</taxon>
        <taxon>Ostreida</taxon>
        <taxon>Ostreoidea</taxon>
        <taxon>Ostreidae</taxon>
        <taxon>Magallana</taxon>
    </lineage>
</organism>
<evidence type="ECO:0000313" key="2">
    <source>
        <dbReference type="EnsemblMetazoa" id="G30446.1:cds"/>
    </source>
</evidence>
<feature type="region of interest" description="Disordered" evidence="1">
    <location>
        <begin position="134"/>
        <end position="153"/>
    </location>
</feature>
<sequence>MTDLSTDIEEVTQWSASKKLSVDTVKTLLAYRYESMDALETLTPEDTLKAKIPVSQMKLLLTAVRNTFCAEDAPSTVAAQQTPNTTAEIAAANSTPNDLATAVNSETCDDAFVRVVMDQMRASQVNIAKSIVPEPLRNQGLPPEIQADPTNQN</sequence>
<dbReference type="AlphaFoldDB" id="A0A8W8LZ86"/>
<dbReference type="OrthoDB" id="6217452at2759"/>
<dbReference type="OMA" id="NIPATHG"/>
<accession>A0A8W8LZ86</accession>
<reference evidence="2" key="1">
    <citation type="submission" date="2022-08" db="UniProtKB">
        <authorList>
            <consortium name="EnsemblMetazoa"/>
        </authorList>
    </citation>
    <scope>IDENTIFICATION</scope>
    <source>
        <strain evidence="2">05x7-T-G4-1.051#20</strain>
    </source>
</reference>
<proteinExistence type="predicted"/>
<keyword evidence="3" id="KW-1185">Reference proteome</keyword>
<dbReference type="EnsemblMetazoa" id="G30446.1">
    <property type="protein sequence ID" value="G30446.1:cds"/>
    <property type="gene ID" value="G30446"/>
</dbReference>
<dbReference type="Proteomes" id="UP000005408">
    <property type="component" value="Unassembled WGS sequence"/>
</dbReference>
<name>A0A8W8LZ86_MAGGI</name>
<evidence type="ECO:0000313" key="3">
    <source>
        <dbReference type="Proteomes" id="UP000005408"/>
    </source>
</evidence>
<evidence type="ECO:0000256" key="1">
    <source>
        <dbReference type="SAM" id="MobiDB-lite"/>
    </source>
</evidence>
<protein>
    <submittedName>
        <fullName evidence="2">Uncharacterized protein</fullName>
    </submittedName>
</protein>